<feature type="non-terminal residue" evidence="1">
    <location>
        <position position="99"/>
    </location>
</feature>
<gene>
    <name evidence="1" type="ORF">T01_13197</name>
</gene>
<dbReference type="Proteomes" id="UP000054776">
    <property type="component" value="Unassembled WGS sequence"/>
</dbReference>
<dbReference type="InParanoid" id="A0A0V1BRY1"/>
<comment type="caution">
    <text evidence="1">The sequence shown here is derived from an EMBL/GenBank/DDBJ whole genome shotgun (WGS) entry which is preliminary data.</text>
</comment>
<accession>A0A0V1BRY1</accession>
<dbReference type="EMBL" id="JYDH01000014">
    <property type="protein sequence ID" value="KRY40037.1"/>
    <property type="molecule type" value="Genomic_DNA"/>
</dbReference>
<name>A0A0V1BRY1_TRISP</name>
<protein>
    <submittedName>
        <fullName evidence="1">Uncharacterized protein</fullName>
    </submittedName>
</protein>
<reference evidence="1 2" key="1">
    <citation type="submission" date="2015-01" db="EMBL/GenBank/DDBJ databases">
        <title>Evolution of Trichinella species and genotypes.</title>
        <authorList>
            <person name="Korhonen P.K."/>
            <person name="Edoardo P."/>
            <person name="Giuseppe L.R."/>
            <person name="Gasser R.B."/>
        </authorList>
    </citation>
    <scope>NUCLEOTIDE SEQUENCE [LARGE SCALE GENOMIC DNA]</scope>
    <source>
        <strain evidence="1">ISS3</strain>
    </source>
</reference>
<dbReference type="AlphaFoldDB" id="A0A0V1BRY1"/>
<evidence type="ECO:0000313" key="1">
    <source>
        <dbReference type="EMBL" id="KRY40037.1"/>
    </source>
</evidence>
<proteinExistence type="predicted"/>
<evidence type="ECO:0000313" key="2">
    <source>
        <dbReference type="Proteomes" id="UP000054776"/>
    </source>
</evidence>
<sequence length="99" mass="11875">MGRDTPPVKLKPRWDRKQRMRVMVKSQSQKLKLDEGYFFLATNGGWLLYRRDYELFFGQKTDSIYLLTCMTSVSHLVSQTKRLHHNEEGEVRRYYARSV</sequence>
<organism evidence="1 2">
    <name type="scientific">Trichinella spiralis</name>
    <name type="common">Trichina worm</name>
    <dbReference type="NCBI Taxonomy" id="6334"/>
    <lineage>
        <taxon>Eukaryota</taxon>
        <taxon>Metazoa</taxon>
        <taxon>Ecdysozoa</taxon>
        <taxon>Nematoda</taxon>
        <taxon>Enoplea</taxon>
        <taxon>Dorylaimia</taxon>
        <taxon>Trichinellida</taxon>
        <taxon>Trichinellidae</taxon>
        <taxon>Trichinella</taxon>
    </lineage>
</organism>
<keyword evidence="2" id="KW-1185">Reference proteome</keyword>